<protein>
    <recommendedName>
        <fullName evidence="2">FAD/NAD(P)-binding domain-containing protein</fullName>
    </recommendedName>
</protein>
<name>A0AAU7ZTP2_9BACT</name>
<sequence length="132" mass="14573">MLSFLVTDRQLHCLHVRLDERIVTTTRERISTTRSADALLLMIGATANTSWLPPNLERDAKGYIYTGRDLTAWPLDRESFPLETSLPGVFCTGDVRHGSIKRVASGVGEGSMSIAFIHQYLALTGGPDLTRV</sequence>
<dbReference type="SUPFAM" id="SSF51905">
    <property type="entry name" value="FAD/NAD(P)-binding domain"/>
    <property type="match status" value="1"/>
</dbReference>
<dbReference type="AlphaFoldDB" id="A0AAU7ZTP2"/>
<dbReference type="EMBL" id="CP132942">
    <property type="protein sequence ID" value="XCB34404.1"/>
    <property type="molecule type" value="Genomic_DNA"/>
</dbReference>
<reference evidence="1" key="1">
    <citation type="submission" date="2023-08" db="EMBL/GenBank/DDBJ databases">
        <authorList>
            <person name="Messyasz A."/>
            <person name="Mannisto M.K."/>
            <person name="Kerkhof L.J."/>
            <person name="Haggblom M."/>
        </authorList>
    </citation>
    <scope>NUCLEOTIDE SEQUENCE</scope>
    <source>
        <strain evidence="1">X5P6</strain>
    </source>
</reference>
<reference evidence="1" key="2">
    <citation type="journal article" date="2024" name="Environ. Microbiol.">
        <title>Genome analysis and description of Tunturibacter gen. nov. expands the diversity of Terriglobia in tundra soils.</title>
        <authorList>
            <person name="Messyasz A."/>
            <person name="Mannisto M.K."/>
            <person name="Kerkhof L.J."/>
            <person name="Haggblom M.M."/>
        </authorList>
    </citation>
    <scope>NUCLEOTIDE SEQUENCE</scope>
    <source>
        <strain evidence="1">X5P6</strain>
    </source>
</reference>
<dbReference type="RefSeq" id="WP_353065514.1">
    <property type="nucleotide sequence ID" value="NZ_CP132942.1"/>
</dbReference>
<organism evidence="1">
    <name type="scientific">Tunturiibacter psychrotolerans</name>
    <dbReference type="NCBI Taxonomy" id="3069686"/>
    <lineage>
        <taxon>Bacteria</taxon>
        <taxon>Pseudomonadati</taxon>
        <taxon>Acidobacteriota</taxon>
        <taxon>Terriglobia</taxon>
        <taxon>Terriglobales</taxon>
        <taxon>Acidobacteriaceae</taxon>
        <taxon>Tunturiibacter</taxon>
    </lineage>
</organism>
<dbReference type="KEGG" id="tpsc:RBB77_05800"/>
<accession>A0AAU7ZTP2</accession>
<dbReference type="InterPro" id="IPR036188">
    <property type="entry name" value="FAD/NAD-bd_sf"/>
</dbReference>
<evidence type="ECO:0008006" key="2">
    <source>
        <dbReference type="Google" id="ProtNLM"/>
    </source>
</evidence>
<evidence type="ECO:0000313" key="1">
    <source>
        <dbReference type="EMBL" id="XCB34404.1"/>
    </source>
</evidence>
<dbReference type="Gene3D" id="3.50.50.60">
    <property type="entry name" value="FAD/NAD(P)-binding domain"/>
    <property type="match status" value="2"/>
</dbReference>
<gene>
    <name evidence="1" type="ORF">RBB77_05800</name>
</gene>
<proteinExistence type="predicted"/>